<dbReference type="PROSITE" id="PS50859">
    <property type="entry name" value="LONGIN"/>
    <property type="match status" value="1"/>
</dbReference>
<dbReference type="InterPro" id="IPR011012">
    <property type="entry name" value="Longin-like_dom_sf"/>
</dbReference>
<evidence type="ECO:0000256" key="6">
    <source>
        <dbReference type="ARBA" id="ARBA00022824"/>
    </source>
</evidence>
<evidence type="ECO:0000259" key="17">
    <source>
        <dbReference type="PROSITE" id="PS50892"/>
    </source>
</evidence>
<keyword evidence="6" id="KW-0256">Endoplasmic reticulum</keyword>
<keyword evidence="4" id="KW-0813">Transport</keyword>
<feature type="domain" description="V-SNARE coiled-coil homology" evidence="17">
    <location>
        <begin position="135"/>
        <end position="195"/>
    </location>
</feature>
<evidence type="ECO:0000256" key="13">
    <source>
        <dbReference type="PROSITE-ProRule" id="PRU00290"/>
    </source>
</evidence>
<keyword evidence="5 15" id="KW-0812">Transmembrane</keyword>
<dbReference type="Pfam" id="PF00957">
    <property type="entry name" value="Synaptobrevin"/>
    <property type="match status" value="1"/>
</dbReference>
<dbReference type="GO" id="GO:0015031">
    <property type="term" value="P:protein transport"/>
    <property type="evidence" value="ECO:0007669"/>
    <property type="project" value="UniProtKB-KW"/>
</dbReference>
<keyword evidence="7" id="KW-0653">Protein transport</keyword>
<protein>
    <recommendedName>
        <fullName evidence="12">Protein transport protein SEC22</fullName>
    </recommendedName>
</protein>
<keyword evidence="11 15" id="KW-0472">Membrane</keyword>
<feature type="compositionally biased region" description="Basic and acidic residues" evidence="14">
    <location>
        <begin position="475"/>
        <end position="500"/>
    </location>
</feature>
<comment type="similarity">
    <text evidence="3">Belongs to the synaptobrevin family.</text>
</comment>
<evidence type="ECO:0000256" key="7">
    <source>
        <dbReference type="ARBA" id="ARBA00022927"/>
    </source>
</evidence>
<dbReference type="AlphaFoldDB" id="A0A5K1K8E1"/>
<dbReference type="CDD" id="cd14824">
    <property type="entry name" value="Longin"/>
    <property type="match status" value="1"/>
</dbReference>
<dbReference type="CDD" id="cd15866">
    <property type="entry name" value="R-SNARE_SEC22"/>
    <property type="match status" value="1"/>
</dbReference>
<dbReference type="GO" id="GO:0006888">
    <property type="term" value="P:endoplasmic reticulum to Golgi vesicle-mediated transport"/>
    <property type="evidence" value="ECO:0007669"/>
    <property type="project" value="InterPro"/>
</dbReference>
<dbReference type="InterPro" id="IPR044565">
    <property type="entry name" value="Sec22"/>
</dbReference>
<evidence type="ECO:0000256" key="8">
    <source>
        <dbReference type="ARBA" id="ARBA00022989"/>
    </source>
</evidence>
<dbReference type="Gene3D" id="1.20.5.110">
    <property type="match status" value="1"/>
</dbReference>
<dbReference type="PROSITE" id="PS50892">
    <property type="entry name" value="V_SNARE"/>
    <property type="match status" value="1"/>
</dbReference>
<feature type="compositionally biased region" description="Basic residues" evidence="14">
    <location>
        <begin position="909"/>
        <end position="922"/>
    </location>
</feature>
<dbReference type="GO" id="GO:0005484">
    <property type="term" value="F:SNAP receptor activity"/>
    <property type="evidence" value="ECO:0007669"/>
    <property type="project" value="InterPro"/>
</dbReference>
<evidence type="ECO:0000256" key="5">
    <source>
        <dbReference type="ARBA" id="ARBA00022692"/>
    </source>
</evidence>
<evidence type="ECO:0000256" key="9">
    <source>
        <dbReference type="ARBA" id="ARBA00023034"/>
    </source>
</evidence>
<feature type="compositionally biased region" description="Basic and acidic residues" evidence="14">
    <location>
        <begin position="881"/>
        <end position="908"/>
    </location>
</feature>
<accession>A0A5K1K8E1</accession>
<evidence type="ECO:0000256" key="2">
    <source>
        <dbReference type="ARBA" id="ARBA00004409"/>
    </source>
</evidence>
<evidence type="ECO:0000256" key="4">
    <source>
        <dbReference type="ARBA" id="ARBA00022448"/>
    </source>
</evidence>
<keyword evidence="10 13" id="KW-0175">Coiled coil</keyword>
<evidence type="ECO:0000256" key="3">
    <source>
        <dbReference type="ARBA" id="ARBA00008025"/>
    </source>
</evidence>
<feature type="region of interest" description="Disordered" evidence="14">
    <location>
        <begin position="475"/>
        <end position="523"/>
    </location>
</feature>
<feature type="transmembrane region" description="Helical" evidence="15">
    <location>
        <begin position="197"/>
        <end position="217"/>
    </location>
</feature>
<comment type="subcellular location">
    <subcellularLocation>
        <location evidence="1">Endoplasmic reticulum membrane</location>
        <topology evidence="1">Single-pass type IV membrane protein</topology>
    </subcellularLocation>
    <subcellularLocation>
        <location evidence="2">Golgi apparatus membrane</location>
        <topology evidence="2">Single-pass type IV membrane protein</topology>
    </subcellularLocation>
</comment>
<evidence type="ECO:0000256" key="15">
    <source>
        <dbReference type="SAM" id="Phobius"/>
    </source>
</evidence>
<evidence type="ECO:0000256" key="1">
    <source>
        <dbReference type="ARBA" id="ARBA00004163"/>
    </source>
</evidence>
<keyword evidence="9" id="KW-0333">Golgi apparatus</keyword>
<dbReference type="Pfam" id="PF13774">
    <property type="entry name" value="Longin"/>
    <property type="match status" value="1"/>
</dbReference>
<dbReference type="InterPro" id="IPR042855">
    <property type="entry name" value="V_SNARE_CC"/>
</dbReference>
<keyword evidence="18" id="KW-0560">Oxidoreductase</keyword>
<dbReference type="GO" id="GO:0005789">
    <property type="term" value="C:endoplasmic reticulum membrane"/>
    <property type="evidence" value="ECO:0007669"/>
    <property type="project" value="UniProtKB-SubCell"/>
</dbReference>
<evidence type="ECO:0000256" key="11">
    <source>
        <dbReference type="ARBA" id="ARBA00023136"/>
    </source>
</evidence>
<organism evidence="18">
    <name type="scientific">Ganoderma boninense</name>
    <dbReference type="NCBI Taxonomy" id="34458"/>
    <lineage>
        <taxon>Eukaryota</taxon>
        <taxon>Fungi</taxon>
        <taxon>Dikarya</taxon>
        <taxon>Basidiomycota</taxon>
        <taxon>Agaricomycotina</taxon>
        <taxon>Agaricomycetes</taxon>
        <taxon>Polyporales</taxon>
        <taxon>Polyporaceae</taxon>
        <taxon>Ganoderma</taxon>
    </lineage>
</organism>
<keyword evidence="8 15" id="KW-1133">Transmembrane helix</keyword>
<name>A0A5K1K8E1_9APHY</name>
<dbReference type="InterPro" id="IPR010908">
    <property type="entry name" value="Longin_dom"/>
</dbReference>
<dbReference type="GO" id="GO:0006890">
    <property type="term" value="P:retrograde vesicle-mediated transport, Golgi to endoplasmic reticulum"/>
    <property type="evidence" value="ECO:0007669"/>
    <property type="project" value="InterPro"/>
</dbReference>
<feature type="region of interest" description="Disordered" evidence="14">
    <location>
        <begin position="366"/>
        <end position="461"/>
    </location>
</feature>
<evidence type="ECO:0000256" key="10">
    <source>
        <dbReference type="ARBA" id="ARBA00023054"/>
    </source>
</evidence>
<feature type="compositionally biased region" description="Acidic residues" evidence="14">
    <location>
        <begin position="871"/>
        <end position="880"/>
    </location>
</feature>
<sequence>MTNRSDFSAVIHLQLHQAHPEQIEQALVEHKQQAKLIFRRIGPNSEPRCTIESGQYTLHYCIANNVIYLVIADKSYPRDLAFSYLDELSKEFQTSYGAKVDGVRKPYAFVGFDTFMSKTTRLYQDTRTARAGASHLDKLNVELQDVTQIMTKNMEELLWRGDSLDRMSHLSTTLRSESEKYRRAARNINIQAMIRQYAPIGAIVLILVIFIYWRFFFDHPFPLIVMFQRVSMWRGLSGNPLFVLLLFKPRGDQAKSNPESPPHTNCRREVTMNPYMTSSTPVPVSPIVPHATPYPQTTSQQAATIQPGSITYTTTVGADGQVVYHPFKAVSASYQTAQGVVSGIQWIPAEATSVLPAGATLADPAFNASVGRRPDDRSTWRDDEYRRREEDARHSSKYDRDGRRYDADDYYPRDRDREDREDRDYRRTRDRDDRDRERDRERRLSGYGRYPGEYDKYQTADLERRMENLDIERRERDRQRERDREYDREREREREREGARPRRGSFYGGGERPSSTYQAAPGGNYPATYTTAPTSTYTAAPGGNYPASATYRAISPRPLDRPTSAYGQPPVAPRPVSPYQSAVPIAPRPVSPYQVPGAVPRAVSPFQAGAIQRAASPYGAPPIARAASPYGGGGIPPRAASPYYGASAAAGIYPPGHVFEGQPMRAGSRAPSPSPYGAPAAPVNLYANPGSTYGAPAGQVPYPPAPPYGTGIGSHASPRVGAVPLDAAAGQQQMLPAPEGFSRPPNRAQPYTQFEMIKIGDMDDFLDQMPRMPAVLMPHDVYHEDWIRLMTDLGLAWAGTMPVPQYSLDGRPPKRSTLAADVVDLWNSSFFRVRGIEMVLYKGRERRSGRYAGTVDVNLPGFDNFDVSSPSEDDSDDSDDDRYRDRNRYGDAYGEARRRKERKAEKAEARRRKKEKKMKRRQREMERSYAVYIQCVPPTADL</sequence>
<dbReference type="SUPFAM" id="SSF64356">
    <property type="entry name" value="SNARE-like"/>
    <property type="match status" value="1"/>
</dbReference>
<evidence type="ECO:0000256" key="14">
    <source>
        <dbReference type="SAM" id="MobiDB-lite"/>
    </source>
</evidence>
<evidence type="ECO:0000313" key="18">
    <source>
        <dbReference type="EMBL" id="VWP02599.1"/>
    </source>
</evidence>
<feature type="compositionally biased region" description="Basic and acidic residues" evidence="14">
    <location>
        <begin position="372"/>
        <end position="444"/>
    </location>
</feature>
<feature type="compositionally biased region" description="Basic and acidic residues" evidence="14">
    <location>
        <begin position="452"/>
        <end position="461"/>
    </location>
</feature>
<dbReference type="Gene3D" id="3.30.450.50">
    <property type="entry name" value="Longin domain"/>
    <property type="match status" value="1"/>
</dbReference>
<evidence type="ECO:0000256" key="12">
    <source>
        <dbReference type="ARBA" id="ARBA00024249"/>
    </source>
</evidence>
<feature type="domain" description="Longin" evidence="16">
    <location>
        <begin position="1"/>
        <end position="116"/>
    </location>
</feature>
<evidence type="ECO:0000259" key="16">
    <source>
        <dbReference type="PROSITE" id="PS50859"/>
    </source>
</evidence>
<keyword evidence="18" id="KW-0503">Monooxygenase</keyword>
<gene>
    <name evidence="18" type="primary">Q6WP49</name>
</gene>
<dbReference type="GO" id="GO:0004497">
    <property type="term" value="F:monooxygenase activity"/>
    <property type="evidence" value="ECO:0007669"/>
    <property type="project" value="UniProtKB-KW"/>
</dbReference>
<feature type="region of interest" description="Disordered" evidence="14">
    <location>
        <begin position="863"/>
        <end position="929"/>
    </location>
</feature>
<proteinExistence type="inferred from homology"/>
<reference evidence="18" key="1">
    <citation type="submission" date="2019-10" db="EMBL/GenBank/DDBJ databases">
        <authorList>
            <person name="Nor Muhammad N."/>
        </authorList>
    </citation>
    <scope>NUCLEOTIDE SEQUENCE</scope>
</reference>
<dbReference type="EMBL" id="LR730346">
    <property type="protein sequence ID" value="VWP02599.1"/>
    <property type="molecule type" value="Genomic_DNA"/>
</dbReference>
<dbReference type="SUPFAM" id="SSF58038">
    <property type="entry name" value="SNARE fusion complex"/>
    <property type="match status" value="1"/>
</dbReference>
<dbReference type="SMART" id="SM01270">
    <property type="entry name" value="Longin"/>
    <property type="match status" value="1"/>
</dbReference>
<dbReference type="GO" id="GO:0000139">
    <property type="term" value="C:Golgi membrane"/>
    <property type="evidence" value="ECO:0007669"/>
    <property type="project" value="UniProtKB-SubCell"/>
</dbReference>
<dbReference type="PANTHER" id="PTHR45837">
    <property type="entry name" value="VESICLE-TRAFFICKING PROTEIN SEC22B"/>
    <property type="match status" value="1"/>
</dbReference>